<reference evidence="1" key="2">
    <citation type="submission" date="2022-09" db="EMBL/GenBank/DDBJ databases">
        <title>Aerococcus urinae taxonomy study.</title>
        <authorList>
            <person name="Christensen J."/>
            <person name="Senneby E."/>
        </authorList>
    </citation>
    <scope>NUCLEOTIDE SEQUENCE</scope>
    <source>
        <strain evidence="1">LUND-41-B12</strain>
    </source>
</reference>
<accession>A0A9Q4DEL9</accession>
<dbReference type="RefSeq" id="WP_256374752.1">
    <property type="nucleotide sequence ID" value="NZ_CAJHLG010000002.1"/>
</dbReference>
<protein>
    <recommendedName>
        <fullName evidence="5">ABC transporter ATP-binding protein</fullName>
    </recommendedName>
</protein>
<proteinExistence type="predicted"/>
<dbReference type="InterPro" id="IPR027417">
    <property type="entry name" value="P-loop_NTPase"/>
</dbReference>
<dbReference type="Gene3D" id="3.40.50.300">
    <property type="entry name" value="P-loop containing nucleotide triphosphate hydrolases"/>
    <property type="match status" value="1"/>
</dbReference>
<evidence type="ECO:0000313" key="4">
    <source>
        <dbReference type="Proteomes" id="UP001069047"/>
    </source>
</evidence>
<dbReference type="GeneID" id="89334061"/>
<dbReference type="Proteomes" id="UP001069047">
    <property type="component" value="Unassembled WGS sequence"/>
</dbReference>
<dbReference type="Proteomes" id="UP000250354">
    <property type="component" value="Chromosome"/>
</dbReference>
<name>A0A9Q4DEL9_9LACT</name>
<dbReference type="SUPFAM" id="SSF52540">
    <property type="entry name" value="P-loop containing nucleoside triphosphate hydrolases"/>
    <property type="match status" value="1"/>
</dbReference>
<dbReference type="EMBL" id="JAOTMY010000007">
    <property type="protein sequence ID" value="MCY3088327.1"/>
    <property type="molecule type" value="Genomic_DNA"/>
</dbReference>
<sequence length="42" mass="4989">MVVVTHYISFARHVADHIVFMDQGKIIEKMIRLLSFRNSKEK</sequence>
<evidence type="ECO:0000313" key="2">
    <source>
        <dbReference type="EMBL" id="WWC55530.1"/>
    </source>
</evidence>
<keyword evidence="3" id="KW-1185">Reference proteome</keyword>
<gene>
    <name evidence="2" type="ORF">DBT44_0004415</name>
    <name evidence="1" type="ORF">ODY61_09540</name>
</gene>
<evidence type="ECO:0000313" key="3">
    <source>
        <dbReference type="Proteomes" id="UP000250354"/>
    </source>
</evidence>
<reference evidence="2" key="3">
    <citation type="submission" date="2024-02" db="EMBL/GenBank/DDBJ databases">
        <authorList>
            <person name="Choi B."/>
        </authorList>
    </citation>
    <scope>NUCLEOTIDE SEQUENCE</scope>
    <source>
        <strain evidence="2">UMB1016</strain>
    </source>
</reference>
<dbReference type="EMBL" id="CP145132">
    <property type="protein sequence ID" value="WWC55530.1"/>
    <property type="molecule type" value="Genomic_DNA"/>
</dbReference>
<evidence type="ECO:0000313" key="1">
    <source>
        <dbReference type="EMBL" id="MCY3088327.1"/>
    </source>
</evidence>
<reference evidence="2 3" key="1">
    <citation type="journal article" date="2020" name="J. Bacteriol.">
        <title>Aerococcus urinae Isolated from Women with Lower Urinary Tract Symptoms: In Vitro Aggregation and Genome Analysis.</title>
        <authorList>
            <person name="Hilt E.E."/>
            <person name="Putonti C."/>
            <person name="Thomas-White K."/>
            <person name="Lewis A.L."/>
            <person name="Visick K.L."/>
            <person name="Gilbert N.M."/>
            <person name="Wolfe A.J."/>
        </authorList>
    </citation>
    <scope>NUCLEOTIDE SEQUENCE [LARGE SCALE GENOMIC DNA]</scope>
    <source>
        <strain evidence="2 3">UMB1016</strain>
    </source>
</reference>
<evidence type="ECO:0008006" key="5">
    <source>
        <dbReference type="Google" id="ProtNLM"/>
    </source>
</evidence>
<organism evidence="1 4">
    <name type="scientific">Aerococcus mictus</name>
    <dbReference type="NCBI Taxonomy" id="2976810"/>
    <lineage>
        <taxon>Bacteria</taxon>
        <taxon>Bacillati</taxon>
        <taxon>Bacillota</taxon>
        <taxon>Bacilli</taxon>
        <taxon>Lactobacillales</taxon>
        <taxon>Aerococcaceae</taxon>
        <taxon>Aerococcus</taxon>
    </lineage>
</organism>
<dbReference type="AlphaFoldDB" id="A0A9Q4DEL9"/>